<dbReference type="EnsemblMetazoa" id="GAUT008613-RA">
    <property type="protein sequence ID" value="GAUT008613-PA"/>
    <property type="gene ID" value="GAUT008613"/>
</dbReference>
<proteinExistence type="predicted"/>
<evidence type="ECO:0000313" key="2">
    <source>
        <dbReference type="Proteomes" id="UP000078200"/>
    </source>
</evidence>
<organism evidence="1 2">
    <name type="scientific">Glossina austeni</name>
    <name type="common">Savannah tsetse fly</name>
    <dbReference type="NCBI Taxonomy" id="7395"/>
    <lineage>
        <taxon>Eukaryota</taxon>
        <taxon>Metazoa</taxon>
        <taxon>Ecdysozoa</taxon>
        <taxon>Arthropoda</taxon>
        <taxon>Hexapoda</taxon>
        <taxon>Insecta</taxon>
        <taxon>Pterygota</taxon>
        <taxon>Neoptera</taxon>
        <taxon>Endopterygota</taxon>
        <taxon>Diptera</taxon>
        <taxon>Brachycera</taxon>
        <taxon>Muscomorpha</taxon>
        <taxon>Hippoboscoidea</taxon>
        <taxon>Glossinidae</taxon>
        <taxon>Glossina</taxon>
    </lineage>
</organism>
<sequence length="123" mass="14178">MYEAAYLSAQAKTMTAQTQKKMRYRYQMPYNETRIHTYYAKANVLQSFGPFLVKSKPYFIKWCNVCACNCAIYHFNVVIDDCAARKNSCKVSQHGNLQTEYTQGHSVAKSLIFDMFCGLLKIS</sequence>
<name>A0A1A9ULS4_GLOAU</name>
<dbReference type="Proteomes" id="UP000078200">
    <property type="component" value="Unassembled WGS sequence"/>
</dbReference>
<reference evidence="1" key="1">
    <citation type="submission" date="2020-05" db="UniProtKB">
        <authorList>
            <consortium name="EnsemblMetazoa"/>
        </authorList>
    </citation>
    <scope>IDENTIFICATION</scope>
    <source>
        <strain evidence="1">TTRI</strain>
    </source>
</reference>
<protein>
    <submittedName>
        <fullName evidence="1">Uncharacterized protein</fullName>
    </submittedName>
</protein>
<dbReference type="AlphaFoldDB" id="A0A1A9ULS4"/>
<keyword evidence="2" id="KW-1185">Reference proteome</keyword>
<dbReference type="VEuPathDB" id="VectorBase:GAUT008613"/>
<evidence type="ECO:0000313" key="1">
    <source>
        <dbReference type="EnsemblMetazoa" id="GAUT008613-PA"/>
    </source>
</evidence>
<accession>A0A1A9ULS4</accession>